<dbReference type="AlphaFoldDB" id="A0A2V4NVM7"/>
<evidence type="ECO:0008006" key="3">
    <source>
        <dbReference type="Google" id="ProtNLM"/>
    </source>
</evidence>
<dbReference type="InterPro" id="IPR010310">
    <property type="entry name" value="T7SS_ESAT-6-like"/>
</dbReference>
<dbReference type="Gene3D" id="1.10.287.1060">
    <property type="entry name" value="ESAT-6-like"/>
    <property type="match status" value="1"/>
</dbReference>
<dbReference type="Proteomes" id="UP000248039">
    <property type="component" value="Unassembled WGS sequence"/>
</dbReference>
<gene>
    <name evidence="1" type="ORF">C7C46_02380</name>
</gene>
<organism evidence="1 2">
    <name type="scientific">Streptomyces tateyamensis</name>
    <dbReference type="NCBI Taxonomy" id="565073"/>
    <lineage>
        <taxon>Bacteria</taxon>
        <taxon>Bacillati</taxon>
        <taxon>Actinomycetota</taxon>
        <taxon>Actinomycetes</taxon>
        <taxon>Kitasatosporales</taxon>
        <taxon>Streptomycetaceae</taxon>
        <taxon>Streptomyces</taxon>
    </lineage>
</organism>
<dbReference type="OrthoDB" id="4222642at2"/>
<protein>
    <recommendedName>
        <fullName evidence="3">WXG100 family type VII secretion target</fullName>
    </recommendedName>
</protein>
<evidence type="ECO:0000313" key="1">
    <source>
        <dbReference type="EMBL" id="PYC87905.1"/>
    </source>
</evidence>
<dbReference type="SUPFAM" id="SSF140453">
    <property type="entry name" value="EsxAB dimer-like"/>
    <property type="match status" value="1"/>
</dbReference>
<dbReference type="InterPro" id="IPR036689">
    <property type="entry name" value="ESAT-6-like_sf"/>
</dbReference>
<proteinExistence type="predicted"/>
<name>A0A2V4NVM7_9ACTN</name>
<keyword evidence="2" id="KW-1185">Reference proteome</keyword>
<sequence>MTFSDAVPISVQQELEGAGPYLNSQAAEISEELNRLAQYLNQLPELWQGAASGYYQGLQAEWNQAAEGLFGPEGVLGQIARALNVNWANYSDAEWANSRTWNHH</sequence>
<comment type="caution">
    <text evidence="1">The sequence shown here is derived from an EMBL/GenBank/DDBJ whole genome shotgun (WGS) entry which is preliminary data.</text>
</comment>
<evidence type="ECO:0000313" key="2">
    <source>
        <dbReference type="Proteomes" id="UP000248039"/>
    </source>
</evidence>
<reference evidence="1 2" key="1">
    <citation type="submission" date="2018-03" db="EMBL/GenBank/DDBJ databases">
        <title>Bioinformatic expansion and discovery of thiopeptide antibiotics.</title>
        <authorList>
            <person name="Schwalen C.J."/>
            <person name="Hudson G.A."/>
            <person name="Mitchell D.A."/>
        </authorList>
    </citation>
    <scope>NUCLEOTIDE SEQUENCE [LARGE SCALE GENOMIC DNA]</scope>
    <source>
        <strain evidence="1 2">ATCC 21389</strain>
    </source>
</reference>
<accession>A0A2V4NVM7</accession>
<dbReference type="Pfam" id="PF06013">
    <property type="entry name" value="WXG100"/>
    <property type="match status" value="1"/>
</dbReference>
<dbReference type="EMBL" id="PYBW01000010">
    <property type="protein sequence ID" value="PYC87905.1"/>
    <property type="molecule type" value="Genomic_DNA"/>
</dbReference>
<dbReference type="RefSeq" id="WP_110665082.1">
    <property type="nucleotide sequence ID" value="NZ_PYBW01000010.1"/>
</dbReference>